<organism evidence="3 4">
    <name type="scientific">Colocasia esculenta</name>
    <name type="common">Wild taro</name>
    <name type="synonym">Arum esculentum</name>
    <dbReference type="NCBI Taxonomy" id="4460"/>
    <lineage>
        <taxon>Eukaryota</taxon>
        <taxon>Viridiplantae</taxon>
        <taxon>Streptophyta</taxon>
        <taxon>Embryophyta</taxon>
        <taxon>Tracheophyta</taxon>
        <taxon>Spermatophyta</taxon>
        <taxon>Magnoliopsida</taxon>
        <taxon>Liliopsida</taxon>
        <taxon>Araceae</taxon>
        <taxon>Aroideae</taxon>
        <taxon>Colocasieae</taxon>
        <taxon>Colocasia</taxon>
    </lineage>
</organism>
<gene>
    <name evidence="3" type="ORF">Taro_007369</name>
</gene>
<evidence type="ECO:0000256" key="2">
    <source>
        <dbReference type="SAM" id="MobiDB-lite"/>
    </source>
</evidence>
<evidence type="ECO:0000313" key="3">
    <source>
        <dbReference type="EMBL" id="MQL74999.1"/>
    </source>
</evidence>
<reference evidence="3" key="1">
    <citation type="submission" date="2017-07" db="EMBL/GenBank/DDBJ databases">
        <title>Taro Niue Genome Assembly and Annotation.</title>
        <authorList>
            <person name="Atibalentja N."/>
            <person name="Keating K."/>
            <person name="Fields C.J."/>
        </authorList>
    </citation>
    <scope>NUCLEOTIDE SEQUENCE</scope>
    <source>
        <strain evidence="3">Niue_2</strain>
        <tissue evidence="3">Leaf</tissue>
    </source>
</reference>
<dbReference type="AlphaFoldDB" id="A0A843U3M1"/>
<feature type="compositionally biased region" description="Low complexity" evidence="2">
    <location>
        <begin position="346"/>
        <end position="358"/>
    </location>
</feature>
<accession>A0A843U3M1</accession>
<feature type="region of interest" description="Disordered" evidence="2">
    <location>
        <begin position="340"/>
        <end position="495"/>
    </location>
</feature>
<feature type="coiled-coil region" evidence="1">
    <location>
        <begin position="203"/>
        <end position="279"/>
    </location>
</feature>
<feature type="compositionally biased region" description="Basic and acidic residues" evidence="2">
    <location>
        <begin position="481"/>
        <end position="492"/>
    </location>
</feature>
<protein>
    <submittedName>
        <fullName evidence="3">Uncharacterized protein</fullName>
    </submittedName>
</protein>
<proteinExistence type="predicted"/>
<dbReference type="EMBL" id="NMUH01000230">
    <property type="protein sequence ID" value="MQL74999.1"/>
    <property type="molecule type" value="Genomic_DNA"/>
</dbReference>
<feature type="compositionally biased region" description="Basic and acidic residues" evidence="2">
    <location>
        <begin position="398"/>
        <end position="408"/>
    </location>
</feature>
<keyword evidence="1" id="KW-0175">Coiled coil</keyword>
<evidence type="ECO:0000313" key="4">
    <source>
        <dbReference type="Proteomes" id="UP000652761"/>
    </source>
</evidence>
<sequence>MEFKFRLDSLGLMEKLESTMFSASVDSTGCSCRQVLTGRRQGVRKTFSCQWLSTGDTAAVDRHSCPEVCLVGMFVSIDRDLSGCRQVVWQPYLEEGDEGQPWLVQARPYFDRSMWSAVEFPSRDRTPTPGRSFQGLHDTTDWRERAKEQIQNWEHRGKGVKSSATTDDAYLQAYALKYGGKVYKSARRQVDLAGETASLRALLHSAMQDREAAQREAEQLQRELERVRRATVADASSFGEAGSSQSDLEDRLAAAVRRAEETQADLAERETALRAATDRAIELQGQAAEARVTEVTRELATLRVQGSSADQEELTRLLVDLQAQQTLVRGLQGVITAIGRSHSRSRSGTSASKATGASVGQYMAGSSSHRRNKEEERCHQGEASAQSGRGGGEMTPPPDRHEGSRESGGEGSGKGSRGLLEWNGTGAAGPQKPSDGSGGRGGPPELRVSVADLGCRGTDRPSPKLPKVTMMVNGRRPQLGQKEKGGDRHQEGRGVTGITVKAERSAGVTGIAVKSRGIC</sequence>
<comment type="caution">
    <text evidence="3">The sequence shown here is derived from an EMBL/GenBank/DDBJ whole genome shotgun (WGS) entry which is preliminary data.</text>
</comment>
<dbReference type="Proteomes" id="UP000652761">
    <property type="component" value="Unassembled WGS sequence"/>
</dbReference>
<name>A0A843U3M1_COLES</name>
<keyword evidence="4" id="KW-1185">Reference proteome</keyword>
<evidence type="ECO:0000256" key="1">
    <source>
        <dbReference type="SAM" id="Coils"/>
    </source>
</evidence>